<comment type="caution">
    <text evidence="2">The sequence shown here is derived from an EMBL/GenBank/DDBJ whole genome shotgun (WGS) entry which is preliminary data.</text>
</comment>
<dbReference type="EMBL" id="AQQY01000002">
    <property type="protein sequence ID" value="KCV83005.1"/>
    <property type="molecule type" value="Genomic_DNA"/>
</dbReference>
<reference evidence="2 3" key="1">
    <citation type="submission" date="2013-04" db="EMBL/GenBank/DDBJ databases">
        <title>Shimia sp. 22II-S11-Z10 Genome Sequencing.</title>
        <authorList>
            <person name="Lai Q."/>
            <person name="Li G."/>
            <person name="Shao Z."/>
        </authorList>
    </citation>
    <scope>NUCLEOTIDE SEQUENCE [LARGE SCALE GENOMIC DNA]</scope>
    <source>
        <strain evidence="3">22II-S11-Z10</strain>
    </source>
</reference>
<dbReference type="Proteomes" id="UP000024836">
    <property type="component" value="Unassembled WGS sequence"/>
</dbReference>
<dbReference type="eggNOG" id="ENOG502ZAMM">
    <property type="taxonomic scope" value="Bacteria"/>
</dbReference>
<keyword evidence="3" id="KW-1185">Reference proteome</keyword>
<evidence type="ECO:0000313" key="2">
    <source>
        <dbReference type="EMBL" id="KCV83005.1"/>
    </source>
</evidence>
<protein>
    <recommendedName>
        <fullName evidence="1">RES domain-containing protein</fullName>
    </recommendedName>
</protein>
<dbReference type="RefSeq" id="WP_035248997.1">
    <property type="nucleotide sequence ID" value="NZ_AQQY01000002.1"/>
</dbReference>
<dbReference type="InterPro" id="IPR014914">
    <property type="entry name" value="RES_dom"/>
</dbReference>
<gene>
    <name evidence="2" type="ORF">ATO10_05327</name>
</gene>
<sequence length="245" mass="27034">MPPFDLTPMAGAAVRFAEDQNRASSMKLVDDLEEQSILEELLDASKPPVPVECAHLHYLLFTPFRYVPRVSSRFRRAGDARGVLYAAENLETAAAETAFYALLFYAESPDTAPPNGHVSRTCFKLRYRADAALDLTVPPYSDDATLSDPVDYTASLALAEAVRDAGGQVIRSTSVRDPGARANINILSCDAIENRPPSDSAGWQFWVKPEAVLAKEDFCGGQSFEFRIAEFANDPRIQSWLDARR</sequence>
<dbReference type="AlphaFoldDB" id="A0A058ZP43"/>
<accession>A0A058ZP43</accession>
<dbReference type="SMART" id="SM00953">
    <property type="entry name" value="RES"/>
    <property type="match status" value="1"/>
</dbReference>
<dbReference type="STRING" id="1461693.ATO10_05327"/>
<name>A0A058ZP43_9RHOB</name>
<evidence type="ECO:0000313" key="3">
    <source>
        <dbReference type="Proteomes" id="UP000024836"/>
    </source>
</evidence>
<feature type="domain" description="RES" evidence="1">
    <location>
        <begin position="63"/>
        <end position="198"/>
    </location>
</feature>
<proteinExistence type="predicted"/>
<dbReference type="Pfam" id="PF08808">
    <property type="entry name" value="RES"/>
    <property type="match status" value="1"/>
</dbReference>
<evidence type="ECO:0000259" key="1">
    <source>
        <dbReference type="SMART" id="SM00953"/>
    </source>
</evidence>
<dbReference type="OrthoDB" id="7300555at2"/>
<organism evidence="2 3">
    <name type="scientific">Actibacterium atlanticum</name>
    <dbReference type="NCBI Taxonomy" id="1461693"/>
    <lineage>
        <taxon>Bacteria</taxon>
        <taxon>Pseudomonadati</taxon>
        <taxon>Pseudomonadota</taxon>
        <taxon>Alphaproteobacteria</taxon>
        <taxon>Rhodobacterales</taxon>
        <taxon>Roseobacteraceae</taxon>
        <taxon>Actibacterium</taxon>
    </lineage>
</organism>
<dbReference type="PATRIC" id="fig|1461693.3.peg.1087"/>